<proteinExistence type="predicted"/>
<dbReference type="GO" id="GO:0005634">
    <property type="term" value="C:nucleus"/>
    <property type="evidence" value="ECO:0007669"/>
    <property type="project" value="UniProtKB-ARBA"/>
</dbReference>
<gene>
    <name evidence="3" type="ORF">CANINC_000479</name>
</gene>
<dbReference type="OrthoDB" id="10267305at2759"/>
<dbReference type="STRING" id="52247.A0A4T0X785"/>
<evidence type="ECO:0000259" key="2">
    <source>
        <dbReference type="SMART" id="SM01115"/>
    </source>
</evidence>
<evidence type="ECO:0000313" key="4">
    <source>
        <dbReference type="Proteomes" id="UP000307173"/>
    </source>
</evidence>
<evidence type="ECO:0000313" key="3">
    <source>
        <dbReference type="EMBL" id="TID30957.1"/>
    </source>
</evidence>
<dbReference type="SMART" id="SM01115">
    <property type="entry name" value="cwf21"/>
    <property type="match status" value="1"/>
</dbReference>
<dbReference type="Proteomes" id="UP000307173">
    <property type="component" value="Unassembled WGS sequence"/>
</dbReference>
<feature type="region of interest" description="Disordered" evidence="1">
    <location>
        <begin position="1"/>
        <end position="55"/>
    </location>
</feature>
<evidence type="ECO:0000256" key="1">
    <source>
        <dbReference type="SAM" id="MobiDB-lite"/>
    </source>
</evidence>
<feature type="compositionally biased region" description="Polar residues" evidence="1">
    <location>
        <begin position="13"/>
        <end position="24"/>
    </location>
</feature>
<dbReference type="Pfam" id="PF08312">
    <property type="entry name" value="cwf21"/>
    <property type="match status" value="1"/>
</dbReference>
<comment type="caution">
    <text evidence="3">The sequence shown here is derived from an EMBL/GenBank/DDBJ whole genome shotgun (WGS) entry which is preliminary data.</text>
</comment>
<dbReference type="InterPro" id="IPR013170">
    <property type="entry name" value="mRNA_splic_Cwf21_dom"/>
</dbReference>
<name>A0A4T0X785_9ASCO</name>
<accession>A0A4T0X785</accession>
<dbReference type="EMBL" id="SELW01000083">
    <property type="protein sequence ID" value="TID30957.1"/>
    <property type="molecule type" value="Genomic_DNA"/>
</dbReference>
<dbReference type="AlphaFoldDB" id="A0A4T0X785"/>
<sequence>MSYNGIGLKSAKGSATSGHIQKSLYQEKQDFTKGKLYESRRTREERRHKVYKQRRMETMPLDKAIIEHEAARALEVAVAERRDELEEEYPDKSDKEIDEMVAKYREELVSKKKAEKEKEKKLKLDDEKANVIDN</sequence>
<protein>
    <recommendedName>
        <fullName evidence="2">CWF21 domain-containing protein</fullName>
    </recommendedName>
</protein>
<feature type="region of interest" description="Disordered" evidence="1">
    <location>
        <begin position="115"/>
        <end position="134"/>
    </location>
</feature>
<reference evidence="3 4" key="1">
    <citation type="journal article" date="2019" name="Front. Genet.">
        <title>Whole-Genome Sequencing of the Opportunistic Yeast Pathogen Candida inconspicua Uncovers Its Hybrid Origin.</title>
        <authorList>
            <person name="Mixao V."/>
            <person name="Hansen A.P."/>
            <person name="Saus E."/>
            <person name="Boekhout T."/>
            <person name="Lass-Florl C."/>
            <person name="Gabaldon T."/>
        </authorList>
    </citation>
    <scope>NUCLEOTIDE SEQUENCE [LARGE SCALE GENOMIC DNA]</scope>
    <source>
        <strain evidence="3 4">CBS 180</strain>
    </source>
</reference>
<feature type="compositionally biased region" description="Basic and acidic residues" evidence="1">
    <location>
        <begin position="25"/>
        <end position="47"/>
    </location>
</feature>
<feature type="domain" description="CWF21" evidence="2">
    <location>
        <begin position="66"/>
        <end position="113"/>
    </location>
</feature>
<organism evidence="3 4">
    <name type="scientific">Pichia inconspicua</name>
    <dbReference type="NCBI Taxonomy" id="52247"/>
    <lineage>
        <taxon>Eukaryota</taxon>
        <taxon>Fungi</taxon>
        <taxon>Dikarya</taxon>
        <taxon>Ascomycota</taxon>
        <taxon>Saccharomycotina</taxon>
        <taxon>Pichiomycetes</taxon>
        <taxon>Pichiales</taxon>
        <taxon>Pichiaceae</taxon>
        <taxon>Pichia</taxon>
    </lineage>
</organism>
<keyword evidence="4" id="KW-1185">Reference proteome</keyword>
<dbReference type="CDD" id="cd21372">
    <property type="entry name" value="cwf21_CWC21-like"/>
    <property type="match status" value="1"/>
</dbReference>